<keyword evidence="2" id="KW-0808">Transferase</keyword>
<keyword evidence="6" id="KW-1185">Reference proteome</keyword>
<reference evidence="5 6" key="1">
    <citation type="submission" date="2019-07" db="EMBL/GenBank/DDBJ databases">
        <title>Whole genome shotgun sequence of Halolactibacillus alkaliphilus NBRC 103919.</title>
        <authorList>
            <person name="Hosoyama A."/>
            <person name="Uohara A."/>
            <person name="Ohji S."/>
            <person name="Ichikawa N."/>
        </authorList>
    </citation>
    <scope>NUCLEOTIDE SEQUENCE [LARGE SCALE GENOMIC DNA]</scope>
    <source>
        <strain evidence="5 6">NBRC 103919</strain>
    </source>
</reference>
<protein>
    <submittedName>
        <fullName evidence="5">2-dehydro-3-deoxygluconokinase</fullName>
    </submittedName>
</protein>
<organism evidence="5 6">
    <name type="scientific">Halolactibacillus alkaliphilus</name>
    <dbReference type="NCBI Taxonomy" id="442899"/>
    <lineage>
        <taxon>Bacteria</taxon>
        <taxon>Bacillati</taxon>
        <taxon>Bacillota</taxon>
        <taxon>Bacilli</taxon>
        <taxon>Bacillales</taxon>
        <taxon>Bacillaceae</taxon>
        <taxon>Halolactibacillus</taxon>
    </lineage>
</organism>
<evidence type="ECO:0000256" key="2">
    <source>
        <dbReference type="ARBA" id="ARBA00022679"/>
    </source>
</evidence>
<dbReference type="PANTHER" id="PTHR43320">
    <property type="entry name" value="SUGAR KINASE"/>
    <property type="match status" value="1"/>
</dbReference>
<dbReference type="STRING" id="442899.SAMN05720591_101192"/>
<dbReference type="RefSeq" id="WP_089799261.1">
    <property type="nucleotide sequence ID" value="NZ_BJYE01000001.1"/>
</dbReference>
<comment type="similarity">
    <text evidence="1">Belongs to the carbohydrate kinase PfkB family.</text>
</comment>
<gene>
    <name evidence="5" type="primary">kdgK_1</name>
    <name evidence="5" type="ORF">HAL01_00980</name>
</gene>
<dbReference type="GO" id="GO:0016301">
    <property type="term" value="F:kinase activity"/>
    <property type="evidence" value="ECO:0007669"/>
    <property type="project" value="UniProtKB-KW"/>
</dbReference>
<dbReference type="InterPro" id="IPR052700">
    <property type="entry name" value="Carb_kinase_PfkB-like"/>
</dbReference>
<dbReference type="Proteomes" id="UP000321400">
    <property type="component" value="Unassembled WGS sequence"/>
</dbReference>
<dbReference type="Gene3D" id="3.40.1190.20">
    <property type="match status" value="1"/>
</dbReference>
<proteinExistence type="inferred from homology"/>
<keyword evidence="3 5" id="KW-0418">Kinase</keyword>
<accession>A0A511WWY2</accession>
<dbReference type="EMBL" id="BJYE01000001">
    <property type="protein sequence ID" value="GEN55634.1"/>
    <property type="molecule type" value="Genomic_DNA"/>
</dbReference>
<evidence type="ECO:0000313" key="5">
    <source>
        <dbReference type="EMBL" id="GEN55634.1"/>
    </source>
</evidence>
<evidence type="ECO:0000256" key="3">
    <source>
        <dbReference type="ARBA" id="ARBA00022777"/>
    </source>
</evidence>
<evidence type="ECO:0000313" key="6">
    <source>
        <dbReference type="Proteomes" id="UP000321400"/>
    </source>
</evidence>
<dbReference type="CDD" id="cd01166">
    <property type="entry name" value="KdgK"/>
    <property type="match status" value="1"/>
</dbReference>
<dbReference type="PANTHER" id="PTHR43320:SF2">
    <property type="entry name" value="2-DEHYDRO-3-DEOXYGLUCONOKINASE_2-DEHYDRO-3-DEOXYGALACTONOKINASE"/>
    <property type="match status" value="1"/>
</dbReference>
<dbReference type="OrthoDB" id="9813569at2"/>
<sequence>MAKVITLGEMLLRLSTETGQRLRKAYNLEVNYGGAEVNVAIALSLYGHDTRFVTRLPNNLLTDGMLNYLESYKVDTSYICFGGERIGSYFVEVGAGNRSSKVVYDRKYSSVSEWDKSEIDFSEFLKGQDVLHISGITPAISKAAAELTVELVKEAKSHGLFVSFDCNFREKLWTIEDARKTFKRILPYVDICSCGELDLKYIFNYDVDAKLSDALQLANLYEQLLDDFPNIVALYSTKRNQISSSHNTLIGYYYINNTLYMSNEVNMDHIIDRVGGGDAFSSSVLHGYLSKWEAQNIVEFATTAAALKHTIKGDANLVTENEVMDLMANGTKISR</sequence>
<comment type="caution">
    <text evidence="5">The sequence shown here is derived from an EMBL/GenBank/DDBJ whole genome shotgun (WGS) entry which is preliminary data.</text>
</comment>
<dbReference type="AlphaFoldDB" id="A0A511WWY2"/>
<evidence type="ECO:0000256" key="1">
    <source>
        <dbReference type="ARBA" id="ARBA00010688"/>
    </source>
</evidence>
<dbReference type="InterPro" id="IPR029056">
    <property type="entry name" value="Ribokinase-like"/>
</dbReference>
<evidence type="ECO:0000259" key="4">
    <source>
        <dbReference type="Pfam" id="PF00294"/>
    </source>
</evidence>
<name>A0A511WWY2_9BACI</name>
<dbReference type="InterPro" id="IPR011611">
    <property type="entry name" value="PfkB_dom"/>
</dbReference>
<dbReference type="SUPFAM" id="SSF53613">
    <property type="entry name" value="Ribokinase-like"/>
    <property type="match status" value="1"/>
</dbReference>
<dbReference type="Pfam" id="PF00294">
    <property type="entry name" value="PfkB"/>
    <property type="match status" value="1"/>
</dbReference>
<feature type="domain" description="Carbohydrate kinase PfkB" evidence="4">
    <location>
        <begin position="1"/>
        <end position="316"/>
    </location>
</feature>